<dbReference type="Pfam" id="PF05050">
    <property type="entry name" value="Methyltransf_21"/>
    <property type="match status" value="1"/>
</dbReference>
<organism evidence="2 3">
    <name type="scientific">Tepidicaulis marinus</name>
    <dbReference type="NCBI Taxonomy" id="1333998"/>
    <lineage>
        <taxon>Bacteria</taxon>
        <taxon>Pseudomonadati</taxon>
        <taxon>Pseudomonadota</taxon>
        <taxon>Alphaproteobacteria</taxon>
        <taxon>Hyphomicrobiales</taxon>
        <taxon>Parvibaculaceae</taxon>
        <taxon>Tepidicaulis</taxon>
    </lineage>
</organism>
<dbReference type="eggNOG" id="COG2242">
    <property type="taxonomic scope" value="Bacteria"/>
</dbReference>
<proteinExistence type="predicted"/>
<feature type="domain" description="Methyltransferase FkbM" evidence="1">
    <location>
        <begin position="111"/>
        <end position="241"/>
    </location>
</feature>
<evidence type="ECO:0000313" key="2">
    <source>
        <dbReference type="EMBL" id="GAK46164.1"/>
    </source>
</evidence>
<dbReference type="PANTHER" id="PTHR34203">
    <property type="entry name" value="METHYLTRANSFERASE, FKBM FAMILY PROTEIN"/>
    <property type="match status" value="1"/>
</dbReference>
<dbReference type="GO" id="GO:0008168">
    <property type="term" value="F:methyltransferase activity"/>
    <property type="evidence" value="ECO:0007669"/>
    <property type="project" value="UniProtKB-KW"/>
</dbReference>
<dbReference type="InterPro" id="IPR029063">
    <property type="entry name" value="SAM-dependent_MTases_sf"/>
</dbReference>
<dbReference type="EMBL" id="BBIO01000015">
    <property type="protein sequence ID" value="GAK46164.1"/>
    <property type="molecule type" value="Genomic_DNA"/>
</dbReference>
<comment type="caution">
    <text evidence="2">The sequence shown here is derived from an EMBL/GenBank/DDBJ whole genome shotgun (WGS) entry which is preliminary data.</text>
</comment>
<dbReference type="AlphaFoldDB" id="A0A081BDP6"/>
<dbReference type="NCBIfam" id="TIGR01444">
    <property type="entry name" value="fkbM_fam"/>
    <property type="match status" value="1"/>
</dbReference>
<gene>
    <name evidence="2" type="ORF">M2A_2663</name>
</gene>
<evidence type="ECO:0000313" key="3">
    <source>
        <dbReference type="Proteomes" id="UP000028702"/>
    </source>
</evidence>
<protein>
    <submittedName>
        <fullName evidence="2">Methyltransferase FkbM</fullName>
    </submittedName>
</protein>
<keyword evidence="3" id="KW-1185">Reference proteome</keyword>
<sequence>MNAASEAIIFDRTNASLSTPDLRSLIHVRALQTTHKILRPFGYIGISRLHNMISKITRPTTMTMVREGRFCFRFPSNDYYWNRLLDPSWSYEPEIDVVLARFADVPYIFLDLGANFGFWSARVASGLYGEHPVVAVEASEFCFQLLKLNVSELNAHIHHRAIDSVSDKRISLFGSRHAGFSIDENWYGASKNVVNDVVSVTIDDLLALENLDADQKPVIIKLDVEGVELRALQGASKAVAGKTAFIIEDADRSGLSDAVRYAIDELGMTIFSIEDGHFNKLSTLEELTSVNANKSQIQATGLNLIATKSPFWIERLTGSNSERARP</sequence>
<name>A0A081BDP6_9HYPH</name>
<keyword evidence="2" id="KW-0808">Transferase</keyword>
<dbReference type="RefSeq" id="WP_081875626.1">
    <property type="nucleotide sequence ID" value="NZ_BBIO01000015.1"/>
</dbReference>
<reference evidence="2 3" key="1">
    <citation type="submission" date="2014-07" db="EMBL/GenBank/DDBJ databases">
        <title>Tepidicaulis marinum gen. nov., sp. nov., a novel marine bacterium denitrifying nitrate to nitrous oxide strictly under microaerobic conditions.</title>
        <authorList>
            <person name="Takeuchi M."/>
            <person name="Yamagishi T."/>
            <person name="Kamagata Y."/>
            <person name="Oshima K."/>
            <person name="Hattori M."/>
            <person name="Katayama T."/>
            <person name="Hanada S."/>
            <person name="Tamaki H."/>
            <person name="Marumo K."/>
            <person name="Maeda H."/>
            <person name="Nedachi M."/>
            <person name="Iwasaki W."/>
            <person name="Suwa Y."/>
            <person name="Sakata S."/>
        </authorList>
    </citation>
    <scope>NUCLEOTIDE SEQUENCE [LARGE SCALE GENOMIC DNA]</scope>
    <source>
        <strain evidence="2 3">MA2</strain>
    </source>
</reference>
<accession>A0A081BDP6</accession>
<dbReference type="InterPro" id="IPR006342">
    <property type="entry name" value="FkbM_mtfrase"/>
</dbReference>
<dbReference type="SUPFAM" id="SSF53335">
    <property type="entry name" value="S-adenosyl-L-methionine-dependent methyltransferases"/>
    <property type="match status" value="1"/>
</dbReference>
<dbReference type="Gene3D" id="3.40.50.150">
    <property type="entry name" value="Vaccinia Virus protein VP39"/>
    <property type="match status" value="1"/>
</dbReference>
<evidence type="ECO:0000259" key="1">
    <source>
        <dbReference type="Pfam" id="PF05050"/>
    </source>
</evidence>
<keyword evidence="2" id="KW-0489">Methyltransferase</keyword>
<dbReference type="InterPro" id="IPR052514">
    <property type="entry name" value="SAM-dependent_MTase"/>
</dbReference>
<dbReference type="Proteomes" id="UP000028702">
    <property type="component" value="Unassembled WGS sequence"/>
</dbReference>
<dbReference type="PANTHER" id="PTHR34203:SF15">
    <property type="entry name" value="SLL1173 PROTEIN"/>
    <property type="match status" value="1"/>
</dbReference>
<dbReference type="GO" id="GO:0032259">
    <property type="term" value="P:methylation"/>
    <property type="evidence" value="ECO:0007669"/>
    <property type="project" value="UniProtKB-KW"/>
</dbReference>